<feature type="region of interest" description="Disordered" evidence="1">
    <location>
        <begin position="152"/>
        <end position="177"/>
    </location>
</feature>
<proteinExistence type="predicted"/>
<gene>
    <name evidence="5" type="primary">Vigan.04G055300</name>
    <name evidence="5" type="ORF">VIGAN_04055300</name>
</gene>
<dbReference type="PANTHER" id="PTHR31205">
    <property type="entry name" value="ACTIN CROSS-LINKING PROTEIN (DUF569)"/>
    <property type="match status" value="1"/>
</dbReference>
<feature type="transmembrane region" description="Helical" evidence="2">
    <location>
        <begin position="307"/>
        <end position="327"/>
    </location>
</feature>
<protein>
    <submittedName>
        <fullName evidence="5">Uncharacterized protein</fullName>
    </submittedName>
</protein>
<accession>A0A0S3RS61</accession>
<organism evidence="5 6">
    <name type="scientific">Vigna angularis var. angularis</name>
    <dbReference type="NCBI Taxonomy" id="157739"/>
    <lineage>
        <taxon>Eukaryota</taxon>
        <taxon>Viridiplantae</taxon>
        <taxon>Streptophyta</taxon>
        <taxon>Embryophyta</taxon>
        <taxon>Tracheophyta</taxon>
        <taxon>Spermatophyta</taxon>
        <taxon>Magnoliopsida</taxon>
        <taxon>eudicotyledons</taxon>
        <taxon>Gunneridae</taxon>
        <taxon>Pentapetalae</taxon>
        <taxon>rosids</taxon>
        <taxon>fabids</taxon>
        <taxon>Fabales</taxon>
        <taxon>Fabaceae</taxon>
        <taxon>Papilionoideae</taxon>
        <taxon>50 kb inversion clade</taxon>
        <taxon>NPAAA clade</taxon>
        <taxon>indigoferoid/millettioid clade</taxon>
        <taxon>Phaseoleae</taxon>
        <taxon>Vigna</taxon>
    </lineage>
</organism>
<dbReference type="PANTHER" id="PTHR31205:SF77">
    <property type="entry name" value="CROSS-LINKING PROTEIN, PUTATIVE (DUF569)-RELATED"/>
    <property type="match status" value="1"/>
</dbReference>
<dbReference type="AlphaFoldDB" id="A0A0S3RS61"/>
<dbReference type="EMBL" id="AP015037">
    <property type="protein sequence ID" value="BAT83411.1"/>
    <property type="molecule type" value="Genomic_DNA"/>
</dbReference>
<dbReference type="FunFam" id="2.80.10.50:FF:000067">
    <property type="entry name" value="BnaC05g19630D protein"/>
    <property type="match status" value="1"/>
</dbReference>
<keyword evidence="2" id="KW-0812">Transmembrane</keyword>
<evidence type="ECO:0000256" key="1">
    <source>
        <dbReference type="SAM" id="MobiDB-lite"/>
    </source>
</evidence>
<sequence>MEVFEKAQVVRLRSRHDKYLLADTDKEGVYQDRNGIYKNAKWSVEIVQGTNWIRLKSCYEKYLTASNMPFLLGATGKKVIQTLPTRLNSSLDWEPVREGSYVRLKTRYGQFLRANKGLPPWKNSITHDIPHRTSTTNWILWDVDLVQLRPQQPPKPISLHPPVLESPSHSPPDDASFSIYLKSPSNQGEDFLEAKSPIKDGRIVYYNVEHGDASDESEEKFFSFQGSSVEDLKEKLKEETGHDDIVVCCRNPFNAELHPLRLQLPPNNSDMHVVVITPSCNGQHFFTSSDFAKLLKNLITLSLNDNAVLVFILFNHACAFLISYTNFCSFSINKQ</sequence>
<dbReference type="Gene3D" id="2.80.10.50">
    <property type="match status" value="1"/>
</dbReference>
<dbReference type="InterPro" id="IPR008999">
    <property type="entry name" value="Actin-crosslinking"/>
</dbReference>
<keyword evidence="2" id="KW-0472">Membrane</keyword>
<keyword evidence="2" id="KW-1133">Transmembrane helix</keyword>
<feature type="domain" description="DUF569" evidence="4">
    <location>
        <begin position="202"/>
        <end position="276"/>
    </location>
</feature>
<evidence type="ECO:0000256" key="2">
    <source>
        <dbReference type="SAM" id="Phobius"/>
    </source>
</evidence>
<evidence type="ECO:0000313" key="6">
    <source>
        <dbReference type="Proteomes" id="UP000291084"/>
    </source>
</evidence>
<name>A0A0S3RS61_PHAAN</name>
<feature type="domain" description="DUF569" evidence="3">
    <location>
        <begin position="1"/>
        <end position="141"/>
    </location>
</feature>
<dbReference type="OrthoDB" id="2432302at2759"/>
<dbReference type="SUPFAM" id="SSF50405">
    <property type="entry name" value="Actin-crosslinking proteins"/>
    <property type="match status" value="1"/>
</dbReference>
<dbReference type="CDD" id="cd23340">
    <property type="entry name" value="beta-trefoil_FSCN_ACP-like"/>
    <property type="match status" value="1"/>
</dbReference>
<evidence type="ECO:0000259" key="3">
    <source>
        <dbReference type="Pfam" id="PF04601"/>
    </source>
</evidence>
<dbReference type="Pfam" id="PF22932">
    <property type="entry name" value="Ubiq_DUF_assoc"/>
    <property type="match status" value="1"/>
</dbReference>
<evidence type="ECO:0000313" key="5">
    <source>
        <dbReference type="EMBL" id="BAT83411.1"/>
    </source>
</evidence>
<dbReference type="InterPro" id="IPR054726">
    <property type="entry name" value="Ubiq_DUF569-assoc"/>
</dbReference>
<dbReference type="Proteomes" id="UP000291084">
    <property type="component" value="Chromosome 4"/>
</dbReference>
<reference evidence="5 6" key="1">
    <citation type="journal article" date="2015" name="Sci. Rep.">
        <title>The power of single molecule real-time sequencing technology in the de novo assembly of a eukaryotic genome.</title>
        <authorList>
            <person name="Sakai H."/>
            <person name="Naito K."/>
            <person name="Ogiso-Tanaka E."/>
            <person name="Takahashi Y."/>
            <person name="Iseki K."/>
            <person name="Muto C."/>
            <person name="Satou K."/>
            <person name="Teruya K."/>
            <person name="Shiroma A."/>
            <person name="Shimoji M."/>
            <person name="Hirano T."/>
            <person name="Itoh T."/>
            <person name="Kaga A."/>
            <person name="Tomooka N."/>
        </authorList>
    </citation>
    <scope>NUCLEOTIDE SEQUENCE [LARGE SCALE GENOMIC DNA]</scope>
    <source>
        <strain evidence="6">cv. Shumari</strain>
    </source>
</reference>
<evidence type="ECO:0000259" key="4">
    <source>
        <dbReference type="Pfam" id="PF22932"/>
    </source>
</evidence>
<dbReference type="InterPro" id="IPR007679">
    <property type="entry name" value="DUF569"/>
</dbReference>
<dbReference type="Pfam" id="PF04601">
    <property type="entry name" value="DUF569"/>
    <property type="match status" value="1"/>
</dbReference>
<keyword evidence="6" id="KW-1185">Reference proteome</keyword>